<protein>
    <submittedName>
        <fullName evidence="1">Uncharacterized protein</fullName>
    </submittedName>
</protein>
<comment type="caution">
    <text evidence="1">The sequence shown here is derived from an EMBL/GenBank/DDBJ whole genome shotgun (WGS) entry which is preliminary data.</text>
</comment>
<dbReference type="Proteomes" id="UP000827872">
    <property type="component" value="Linkage Group LG10"/>
</dbReference>
<keyword evidence="2" id="KW-1185">Reference proteome</keyword>
<proteinExistence type="predicted"/>
<organism evidence="1 2">
    <name type="scientific">Sphaerodactylus townsendi</name>
    <dbReference type="NCBI Taxonomy" id="933632"/>
    <lineage>
        <taxon>Eukaryota</taxon>
        <taxon>Metazoa</taxon>
        <taxon>Chordata</taxon>
        <taxon>Craniata</taxon>
        <taxon>Vertebrata</taxon>
        <taxon>Euteleostomi</taxon>
        <taxon>Lepidosauria</taxon>
        <taxon>Squamata</taxon>
        <taxon>Bifurcata</taxon>
        <taxon>Gekkota</taxon>
        <taxon>Sphaerodactylidae</taxon>
        <taxon>Sphaerodactylus</taxon>
    </lineage>
</organism>
<name>A0ACB8E6L9_9SAUR</name>
<accession>A0ACB8E6L9</accession>
<dbReference type="EMBL" id="CM037623">
    <property type="protein sequence ID" value="KAH7988059.1"/>
    <property type="molecule type" value="Genomic_DNA"/>
</dbReference>
<evidence type="ECO:0000313" key="2">
    <source>
        <dbReference type="Proteomes" id="UP000827872"/>
    </source>
</evidence>
<gene>
    <name evidence="1" type="ORF">K3G42_005388</name>
</gene>
<sequence>MYGTPSVFLTDKGYVHIQMRLVEGGDLAVKTSFSLPLREWLRLDLSFDRGQIEISSAEKNRNSRRHQTFIFRKDFFYDDTSGYFILGGSSYASGIEGYFGPAKYYRLNSLGSRKISNLFNHNEIMERIEQYYKTCADIQSIASEYGFRLRQEEGKCLHNNYYLEMNNKYGGNFKCKDSFWKKELRDKYQELFGELQDTGLHLSDVSENQRDAILEIGHRIFEKAAQNLSRADGLHYINSSVMSLMDSSCLDYHRASYVLSVIFEIGLGLPVDPTQGLLYSLIAAQGGDRLALISLGYKHYQGINGYPRDLELSYAYYSDVAAKTPRDHQHLEGDQAFVEVIRLEDDNLLKAQTKENGDLFMWLKYEATRGNAAAQQRLGQMCCFGASKE</sequence>
<reference evidence="1" key="1">
    <citation type="submission" date="2021-08" db="EMBL/GenBank/DDBJ databases">
        <title>The first chromosome-level gecko genome reveals the dynamic sex chromosomes of Neotropical dwarf geckos (Sphaerodactylidae: Sphaerodactylus).</title>
        <authorList>
            <person name="Pinto B.J."/>
            <person name="Keating S.E."/>
            <person name="Gamble T."/>
        </authorList>
    </citation>
    <scope>NUCLEOTIDE SEQUENCE</scope>
    <source>
        <strain evidence="1">TG3544</strain>
    </source>
</reference>
<evidence type="ECO:0000313" key="1">
    <source>
        <dbReference type="EMBL" id="KAH7988059.1"/>
    </source>
</evidence>